<dbReference type="EMBL" id="CM039435">
    <property type="protein sequence ID" value="KAI4317099.1"/>
    <property type="molecule type" value="Genomic_DNA"/>
</dbReference>
<evidence type="ECO:0000313" key="2">
    <source>
        <dbReference type="Proteomes" id="UP000828941"/>
    </source>
</evidence>
<gene>
    <name evidence="1" type="ORF">L6164_025005</name>
</gene>
<reference evidence="1 2" key="1">
    <citation type="journal article" date="2022" name="DNA Res.">
        <title>Chromosomal-level genome assembly of the orchid tree Bauhinia variegata (Leguminosae; Cercidoideae) supports the allotetraploid origin hypothesis of Bauhinia.</title>
        <authorList>
            <person name="Zhong Y."/>
            <person name="Chen Y."/>
            <person name="Zheng D."/>
            <person name="Pang J."/>
            <person name="Liu Y."/>
            <person name="Luo S."/>
            <person name="Meng S."/>
            <person name="Qian L."/>
            <person name="Wei D."/>
            <person name="Dai S."/>
            <person name="Zhou R."/>
        </authorList>
    </citation>
    <scope>NUCLEOTIDE SEQUENCE [LARGE SCALE GENOMIC DNA]</scope>
    <source>
        <strain evidence="1">BV-YZ2020</strain>
    </source>
</reference>
<accession>A0ACB9LYZ2</accession>
<sequence>MASESEAEGKSRIKSCNRGHWRPAEDEKLLQLVKTYGPQNWNFIAEHLDRRSGKSCRLRWYNQLDPNIIKKSFTEEEEEMLVALHKVKGNKWAAIARYFPGRTDNAVKNHFHVLMARRKRERLSLLNDDNNINYYAISDSISSCSSSRRRNSGVILNYQNKGGNGNAIFGMPMPMPLPFVTTEASSASSAYSYTPAAAAAAASFMLGSYHSFTAPGVPSIGKVVPIPCKFPESSCGHLNIMLTSSEQEHQHRHQSLQQKTVPFIDFLGVGTSSAN</sequence>
<organism evidence="1 2">
    <name type="scientific">Bauhinia variegata</name>
    <name type="common">Purple orchid tree</name>
    <name type="synonym">Phanera variegata</name>
    <dbReference type="NCBI Taxonomy" id="167791"/>
    <lineage>
        <taxon>Eukaryota</taxon>
        <taxon>Viridiplantae</taxon>
        <taxon>Streptophyta</taxon>
        <taxon>Embryophyta</taxon>
        <taxon>Tracheophyta</taxon>
        <taxon>Spermatophyta</taxon>
        <taxon>Magnoliopsida</taxon>
        <taxon>eudicotyledons</taxon>
        <taxon>Gunneridae</taxon>
        <taxon>Pentapetalae</taxon>
        <taxon>rosids</taxon>
        <taxon>fabids</taxon>
        <taxon>Fabales</taxon>
        <taxon>Fabaceae</taxon>
        <taxon>Cercidoideae</taxon>
        <taxon>Cercideae</taxon>
        <taxon>Bauhiniinae</taxon>
        <taxon>Bauhinia</taxon>
    </lineage>
</organism>
<proteinExistence type="predicted"/>
<dbReference type="Proteomes" id="UP000828941">
    <property type="component" value="Chromosome 10"/>
</dbReference>
<comment type="caution">
    <text evidence="1">The sequence shown here is derived from an EMBL/GenBank/DDBJ whole genome shotgun (WGS) entry which is preliminary data.</text>
</comment>
<name>A0ACB9LYZ2_BAUVA</name>
<keyword evidence="2" id="KW-1185">Reference proteome</keyword>
<evidence type="ECO:0000313" key="1">
    <source>
        <dbReference type="EMBL" id="KAI4317099.1"/>
    </source>
</evidence>
<protein>
    <submittedName>
        <fullName evidence="1">Uncharacterized protein</fullName>
    </submittedName>
</protein>